<dbReference type="InterPro" id="IPR027417">
    <property type="entry name" value="P-loop_NTPase"/>
</dbReference>
<dbReference type="PANTHER" id="PTHR33295:SF20">
    <property type="entry name" value="ATPASE"/>
    <property type="match status" value="1"/>
</dbReference>
<dbReference type="PANTHER" id="PTHR33295">
    <property type="entry name" value="ATPASE"/>
    <property type="match status" value="1"/>
</dbReference>
<accession>A0ABU6IXQ1</accession>
<sequence length="423" mass="48368">MNEILSLDENMIQRPVYLERLTSLQDVDTVVVITGVRRCGKSTLLRMYEAWLLEQGIASEQIISINFESMMFDEMRDPVCLHRYIEERIDRQAFDQFYLLVDEAQEIEEWARAINSLRTSFPLKICVTGSNSRLFAGEGATYLSGRYVELKMYPLSLCEFERFRAVHPSSDLFPGETLYLESDESIFNAFMTDGSFPAVALAKSPEVVDALLSGIVDSVVTRDVMQRGGIENSSMFRRVAQFLFDNIGSEVSAHKVSSTLKSSGYSITANTVDRYINLMCDAFVLYRCSRYDIRGRERLRTNPKYYVVDPGLRNAFLGTRPRDYGHVLENLVFIELLRRGYEVTVGRIDGKEIDFIAVNHKGKVYVQVSQSLIDEGVRQREFAPLLDVRDAYPKYVLSLDPMDYSHDGIIHMSLREFLKGSPL</sequence>
<dbReference type="Proteomes" id="UP001343724">
    <property type="component" value="Unassembled WGS sequence"/>
</dbReference>
<evidence type="ECO:0000259" key="2">
    <source>
        <dbReference type="Pfam" id="PF13635"/>
    </source>
</evidence>
<feature type="domain" description="DUF4143" evidence="2">
    <location>
        <begin position="222"/>
        <end position="367"/>
    </location>
</feature>
<reference evidence="3 4" key="1">
    <citation type="submission" date="2024-01" db="EMBL/GenBank/DDBJ databases">
        <title>novel species in genus Adlercreutzia.</title>
        <authorList>
            <person name="Liu X."/>
        </authorList>
    </citation>
    <scope>NUCLEOTIDE SEQUENCE [LARGE SCALE GENOMIC DNA]</scope>
    <source>
        <strain evidence="3 4">R22</strain>
    </source>
</reference>
<evidence type="ECO:0000313" key="3">
    <source>
        <dbReference type="EMBL" id="MEC4294455.1"/>
    </source>
</evidence>
<dbReference type="SUPFAM" id="SSF52540">
    <property type="entry name" value="P-loop containing nucleoside triphosphate hydrolases"/>
    <property type="match status" value="1"/>
</dbReference>
<keyword evidence="3" id="KW-0547">Nucleotide-binding</keyword>
<dbReference type="Gene3D" id="3.40.50.300">
    <property type="entry name" value="P-loop containing nucleotide triphosphate hydrolases"/>
    <property type="match status" value="1"/>
</dbReference>
<keyword evidence="4" id="KW-1185">Reference proteome</keyword>
<dbReference type="InterPro" id="IPR041682">
    <property type="entry name" value="AAA_14"/>
</dbReference>
<comment type="caution">
    <text evidence="3">The sequence shown here is derived from an EMBL/GenBank/DDBJ whole genome shotgun (WGS) entry which is preliminary data.</text>
</comment>
<dbReference type="Pfam" id="PF13635">
    <property type="entry name" value="DUF4143"/>
    <property type="match status" value="1"/>
</dbReference>
<evidence type="ECO:0000259" key="1">
    <source>
        <dbReference type="Pfam" id="PF13173"/>
    </source>
</evidence>
<dbReference type="RefSeq" id="WP_326454453.1">
    <property type="nucleotide sequence ID" value="NZ_JAYMFH010000003.1"/>
</dbReference>
<dbReference type="EMBL" id="JAYMFH010000003">
    <property type="protein sequence ID" value="MEC4294455.1"/>
    <property type="molecule type" value="Genomic_DNA"/>
</dbReference>
<dbReference type="Pfam" id="PF13173">
    <property type="entry name" value="AAA_14"/>
    <property type="match status" value="1"/>
</dbReference>
<keyword evidence="3" id="KW-0067">ATP-binding</keyword>
<dbReference type="InterPro" id="IPR025420">
    <property type="entry name" value="DUF4143"/>
</dbReference>
<proteinExistence type="predicted"/>
<evidence type="ECO:0000313" key="4">
    <source>
        <dbReference type="Proteomes" id="UP001343724"/>
    </source>
</evidence>
<dbReference type="GO" id="GO:0005524">
    <property type="term" value="F:ATP binding"/>
    <property type="evidence" value="ECO:0007669"/>
    <property type="project" value="UniProtKB-KW"/>
</dbReference>
<gene>
    <name evidence="3" type="ORF">VJ920_03940</name>
</gene>
<organism evidence="3 4">
    <name type="scientific">Adlercreutzia shanghongiae</name>
    <dbReference type="NCBI Taxonomy" id="3111773"/>
    <lineage>
        <taxon>Bacteria</taxon>
        <taxon>Bacillati</taxon>
        <taxon>Actinomycetota</taxon>
        <taxon>Coriobacteriia</taxon>
        <taxon>Eggerthellales</taxon>
        <taxon>Eggerthellaceae</taxon>
        <taxon>Adlercreutzia</taxon>
    </lineage>
</organism>
<feature type="domain" description="AAA" evidence="1">
    <location>
        <begin position="29"/>
        <end position="160"/>
    </location>
</feature>
<protein>
    <submittedName>
        <fullName evidence="3">ATP-binding protein</fullName>
    </submittedName>
</protein>
<name>A0ABU6IXQ1_9ACTN</name>